<organism evidence="2 3">
    <name type="scientific">Mortierella alpina</name>
    <name type="common">Oleaginous fungus</name>
    <name type="synonym">Mortierella renispora</name>
    <dbReference type="NCBI Taxonomy" id="64518"/>
    <lineage>
        <taxon>Eukaryota</taxon>
        <taxon>Fungi</taxon>
        <taxon>Fungi incertae sedis</taxon>
        <taxon>Mucoromycota</taxon>
        <taxon>Mortierellomycotina</taxon>
        <taxon>Mortierellomycetes</taxon>
        <taxon>Mortierellales</taxon>
        <taxon>Mortierellaceae</taxon>
        <taxon>Mortierella</taxon>
    </lineage>
</organism>
<reference evidence="2" key="1">
    <citation type="submission" date="2021-07" db="EMBL/GenBank/DDBJ databases">
        <title>Draft genome of Mortierella alpina, strain LL118, isolated from an aspen leaf litter sample.</title>
        <authorList>
            <person name="Yang S."/>
            <person name="Vinatzer B.A."/>
        </authorList>
    </citation>
    <scope>NUCLEOTIDE SEQUENCE</scope>
    <source>
        <strain evidence="2">LL118</strain>
    </source>
</reference>
<dbReference type="Gene3D" id="3.40.630.30">
    <property type="match status" value="1"/>
</dbReference>
<protein>
    <recommendedName>
        <fullName evidence="1">LYC1 C-terminal domain-containing protein</fullName>
    </recommendedName>
</protein>
<dbReference type="Proteomes" id="UP000717515">
    <property type="component" value="Unassembled WGS sequence"/>
</dbReference>
<proteinExistence type="predicted"/>
<dbReference type="Pfam" id="PF13527">
    <property type="entry name" value="Acetyltransf_9"/>
    <property type="match status" value="1"/>
</dbReference>
<dbReference type="AlphaFoldDB" id="A0A9P8D032"/>
<evidence type="ECO:0000259" key="1">
    <source>
        <dbReference type="Pfam" id="PF22998"/>
    </source>
</evidence>
<comment type="caution">
    <text evidence="2">The sequence shown here is derived from an EMBL/GenBank/DDBJ whole genome shotgun (WGS) entry which is preliminary data.</text>
</comment>
<accession>A0A9P8D032</accession>
<dbReference type="Pfam" id="PF22998">
    <property type="entry name" value="GNAT_LYC1-like"/>
    <property type="match status" value="1"/>
</dbReference>
<evidence type="ECO:0000313" key="2">
    <source>
        <dbReference type="EMBL" id="KAG9325299.1"/>
    </source>
</evidence>
<dbReference type="InterPro" id="IPR055100">
    <property type="entry name" value="GNAT_LYC1-like"/>
</dbReference>
<dbReference type="InterPro" id="IPR053013">
    <property type="entry name" value="LAT"/>
</dbReference>
<dbReference type="SUPFAM" id="SSF55729">
    <property type="entry name" value="Acyl-CoA N-acyltransferases (Nat)"/>
    <property type="match status" value="1"/>
</dbReference>
<feature type="domain" description="LYC1 C-terminal" evidence="1">
    <location>
        <begin position="196"/>
        <end position="392"/>
    </location>
</feature>
<name>A0A9P8D032_MORAP</name>
<dbReference type="InterPro" id="IPR016181">
    <property type="entry name" value="Acyl_CoA_acyltransferase"/>
</dbReference>
<dbReference type="EMBL" id="JAIFTL010000044">
    <property type="protein sequence ID" value="KAG9325299.1"/>
    <property type="molecule type" value="Genomic_DNA"/>
</dbReference>
<evidence type="ECO:0000313" key="3">
    <source>
        <dbReference type="Proteomes" id="UP000717515"/>
    </source>
</evidence>
<sequence length="392" mass="44632">MPNKYPMAQLPAASSLNPMPTAAKYSHEDLHLIRAPTASIIERTWRSNHHAFGATVELETYIAGLKNLDSQEFSGRKNHTIWILVPKTFNQDHESDLDLILATVETYERPGLLATLQDGVKDVRAVSVASVHTPERYRGNGYASVMMKLLWKEIQQMHHISFTFLYSAVGPTFYGRIGWAPKRSDEMVIPTEHILPQTETEAIPPVVFQEITDQELSALLGRDAAWLRQTMQTRLETASPKQTLVAPLPEPNCVRWLLARARFTTEHILKLDQHHITAVGAKDSKSDSFVLWYPSLLEDKLFILRWYLDAKLSQGDRDQTALAMIKALQQEARKWKLSKAVIWNPEQSLADLAGLSIRYRYEKAIPSMGLVTSLEHDTDDVDWILSEKYSWC</sequence>
<dbReference type="PANTHER" id="PTHR34815">
    <property type="entry name" value="LYSINE ACETYLTRANSFERASE"/>
    <property type="match status" value="1"/>
</dbReference>
<gene>
    <name evidence="2" type="ORF">KVV02_000047</name>
</gene>
<dbReference type="PANTHER" id="PTHR34815:SF2">
    <property type="entry name" value="N-ACETYLTRANSFERASE DOMAIN-CONTAINING PROTEIN"/>
    <property type="match status" value="1"/>
</dbReference>